<dbReference type="EMBL" id="VFQC01000001">
    <property type="protein sequence ID" value="TQN33499.1"/>
    <property type="molecule type" value="Genomic_DNA"/>
</dbReference>
<evidence type="ECO:0000313" key="2">
    <source>
        <dbReference type="Proteomes" id="UP000317422"/>
    </source>
</evidence>
<comment type="caution">
    <text evidence="1">The sequence shown here is derived from an EMBL/GenBank/DDBJ whole genome shotgun (WGS) entry which is preliminary data.</text>
</comment>
<dbReference type="RefSeq" id="WP_141924854.1">
    <property type="nucleotide sequence ID" value="NZ_VFQC01000001.1"/>
</dbReference>
<dbReference type="SUPFAM" id="SSF159275">
    <property type="entry name" value="PA1994-like"/>
    <property type="match status" value="1"/>
</dbReference>
<reference evidence="1 2" key="1">
    <citation type="submission" date="2019-06" db="EMBL/GenBank/DDBJ databases">
        <title>Sequencing the genomes of 1000 actinobacteria strains.</title>
        <authorList>
            <person name="Klenk H.-P."/>
        </authorList>
    </citation>
    <scope>NUCLEOTIDE SEQUENCE [LARGE SCALE GENOMIC DNA]</scope>
    <source>
        <strain evidence="1 2">DSM 45015</strain>
    </source>
</reference>
<sequence>MPLTHDLPAAWTRTDVAEGLGLGTLIAEPCGFTLEANETVAGAQERFSCRFTVHTDLAWVTRNARVETLSPEGAHVVELSGSGGRWTVNGNHAPELDGCVDVDVAATPLTNTLPIRRLGLGPGEFRDIAVARVEVPSLRVCRVAQRYTRLHSSTGPQRYECRGNRFGTHEITVDREGMVLDYEGLAKRLR</sequence>
<evidence type="ECO:0008006" key="3">
    <source>
        <dbReference type="Google" id="ProtNLM"/>
    </source>
</evidence>
<organism evidence="1 2">
    <name type="scientific">Haloactinospora alba</name>
    <dbReference type="NCBI Taxonomy" id="405555"/>
    <lineage>
        <taxon>Bacteria</taxon>
        <taxon>Bacillati</taxon>
        <taxon>Actinomycetota</taxon>
        <taxon>Actinomycetes</taxon>
        <taxon>Streptosporangiales</taxon>
        <taxon>Nocardiopsidaceae</taxon>
        <taxon>Haloactinospora</taxon>
    </lineage>
</organism>
<name>A0A543NNT1_9ACTN</name>
<dbReference type="Pfam" id="PF06475">
    <property type="entry name" value="Glycolipid_bind"/>
    <property type="match status" value="1"/>
</dbReference>
<gene>
    <name evidence="1" type="ORF">FHX37_3520</name>
</gene>
<dbReference type="InterPro" id="IPR009467">
    <property type="entry name" value="Glycolipid-bd_prot_put"/>
</dbReference>
<dbReference type="OrthoDB" id="7347529at2"/>
<accession>A0A543NNT1</accession>
<protein>
    <recommendedName>
        <fullName evidence="3">Glycolipid-binding protein</fullName>
    </recommendedName>
</protein>
<evidence type="ECO:0000313" key="1">
    <source>
        <dbReference type="EMBL" id="TQN33499.1"/>
    </source>
</evidence>
<proteinExistence type="predicted"/>
<dbReference type="AlphaFoldDB" id="A0A543NNT1"/>
<keyword evidence="2" id="KW-1185">Reference proteome</keyword>
<dbReference type="Proteomes" id="UP000317422">
    <property type="component" value="Unassembled WGS sequence"/>
</dbReference>